<evidence type="ECO:0000256" key="6">
    <source>
        <dbReference type="ARBA" id="ARBA00023136"/>
    </source>
</evidence>
<dbReference type="Pfam" id="PF00528">
    <property type="entry name" value="BPD_transp_1"/>
    <property type="match status" value="1"/>
</dbReference>
<dbReference type="STRING" id="1449351.RISW2_11035"/>
<keyword evidence="6 7" id="KW-0472">Membrane</keyword>
<keyword evidence="4 7" id="KW-0812">Transmembrane</keyword>
<dbReference type="AlphaFoldDB" id="X7F4X4"/>
<dbReference type="PANTHER" id="PTHR43163">
    <property type="entry name" value="DIPEPTIDE TRANSPORT SYSTEM PERMEASE PROTEIN DPPB-RELATED"/>
    <property type="match status" value="1"/>
</dbReference>
<sequence length="315" mass="33874">MGRYILGRLVSAVPVLFGITVIVFLIMALIPGDPATAILGAYATPENVAKINRDLGLDAPLVLRYFNWLGNMLTGDFGTSFSLNRPVLDEVLERFGATLILAGSAFVLCAVFGIAAGVVSAANQYGAADKAITFAVLLGISIPSFFLGMMMILGFAVTLRWFPVSGMWPIYGDRDLWALLDHLAMPAVALAVVATGVVARLSRSAMLEVLRQDFIRTARAKGVHERGVIWRHALRAAMVSIIPVLGIQAGFVLSGAVYIEIVFQWPGIGRMLVNAILTRDILLVQGGVVFVAACYVLFNIAVDVAQSLLDPRIRT</sequence>
<dbReference type="InterPro" id="IPR035906">
    <property type="entry name" value="MetI-like_sf"/>
</dbReference>
<proteinExistence type="inferred from homology"/>
<accession>X7F4X4</accession>
<dbReference type="OrthoDB" id="7825509at2"/>
<dbReference type="PATRIC" id="fig|1449351.3.peg.3263"/>
<comment type="subcellular location">
    <subcellularLocation>
        <location evidence="1 7">Cell membrane</location>
        <topology evidence="1 7">Multi-pass membrane protein</topology>
    </subcellularLocation>
</comment>
<dbReference type="RefSeq" id="WP_043773118.1">
    <property type="nucleotide sequence ID" value="NZ_JAME01000026.1"/>
</dbReference>
<dbReference type="Gene3D" id="1.10.3720.10">
    <property type="entry name" value="MetI-like"/>
    <property type="match status" value="1"/>
</dbReference>
<feature type="transmembrane region" description="Helical" evidence="7">
    <location>
        <begin position="182"/>
        <end position="201"/>
    </location>
</feature>
<feature type="transmembrane region" description="Helical" evidence="7">
    <location>
        <begin position="95"/>
        <end position="119"/>
    </location>
</feature>
<dbReference type="SUPFAM" id="SSF161098">
    <property type="entry name" value="MetI-like"/>
    <property type="match status" value="1"/>
</dbReference>
<feature type="transmembrane region" description="Helical" evidence="7">
    <location>
        <begin position="236"/>
        <end position="261"/>
    </location>
</feature>
<dbReference type="InterPro" id="IPR000515">
    <property type="entry name" value="MetI-like"/>
</dbReference>
<evidence type="ECO:0000256" key="1">
    <source>
        <dbReference type="ARBA" id="ARBA00004651"/>
    </source>
</evidence>
<name>X7F4X4_9RHOB</name>
<comment type="similarity">
    <text evidence="7">Belongs to the binding-protein-dependent transport system permease family.</text>
</comment>
<evidence type="ECO:0000313" key="10">
    <source>
        <dbReference type="Proteomes" id="UP000023430"/>
    </source>
</evidence>
<dbReference type="Pfam" id="PF19300">
    <property type="entry name" value="BPD_transp_1_N"/>
    <property type="match status" value="1"/>
</dbReference>
<evidence type="ECO:0000256" key="2">
    <source>
        <dbReference type="ARBA" id="ARBA00022448"/>
    </source>
</evidence>
<reference evidence="9 10" key="1">
    <citation type="submission" date="2014-01" db="EMBL/GenBank/DDBJ databases">
        <title>Roseivivax isoporae LMG 25204 Genome Sequencing.</title>
        <authorList>
            <person name="Lai Q."/>
            <person name="Li G."/>
            <person name="Shao Z."/>
        </authorList>
    </citation>
    <scope>NUCLEOTIDE SEQUENCE [LARGE SCALE GENOMIC DNA]</scope>
    <source>
        <strain evidence="9 10">LMG 25204</strain>
    </source>
</reference>
<dbReference type="PANTHER" id="PTHR43163:SF6">
    <property type="entry name" value="DIPEPTIDE TRANSPORT SYSTEM PERMEASE PROTEIN DPPB-RELATED"/>
    <property type="match status" value="1"/>
</dbReference>
<dbReference type="InterPro" id="IPR045621">
    <property type="entry name" value="BPD_transp_1_N"/>
</dbReference>
<dbReference type="Proteomes" id="UP000023430">
    <property type="component" value="Unassembled WGS sequence"/>
</dbReference>
<keyword evidence="3" id="KW-1003">Cell membrane</keyword>
<evidence type="ECO:0000256" key="7">
    <source>
        <dbReference type="RuleBase" id="RU363032"/>
    </source>
</evidence>
<keyword evidence="5 7" id="KW-1133">Transmembrane helix</keyword>
<feature type="transmembrane region" description="Helical" evidence="7">
    <location>
        <begin position="131"/>
        <end position="162"/>
    </location>
</feature>
<feature type="transmembrane region" description="Helical" evidence="7">
    <location>
        <begin position="12"/>
        <end position="30"/>
    </location>
</feature>
<keyword evidence="2 7" id="KW-0813">Transport</keyword>
<keyword evidence="10" id="KW-1185">Reference proteome</keyword>
<evidence type="ECO:0000256" key="3">
    <source>
        <dbReference type="ARBA" id="ARBA00022475"/>
    </source>
</evidence>
<feature type="domain" description="ABC transmembrane type-1" evidence="8">
    <location>
        <begin position="95"/>
        <end position="301"/>
    </location>
</feature>
<dbReference type="GO" id="GO:0071916">
    <property type="term" value="F:dipeptide transmembrane transporter activity"/>
    <property type="evidence" value="ECO:0007669"/>
    <property type="project" value="TreeGrafter"/>
</dbReference>
<evidence type="ECO:0000259" key="8">
    <source>
        <dbReference type="PROSITE" id="PS50928"/>
    </source>
</evidence>
<evidence type="ECO:0000313" key="9">
    <source>
        <dbReference type="EMBL" id="ETX27860.1"/>
    </source>
</evidence>
<gene>
    <name evidence="9" type="ORF">RISW2_11035</name>
</gene>
<comment type="caution">
    <text evidence="9">The sequence shown here is derived from an EMBL/GenBank/DDBJ whole genome shotgun (WGS) entry which is preliminary data.</text>
</comment>
<feature type="transmembrane region" description="Helical" evidence="7">
    <location>
        <begin position="281"/>
        <end position="302"/>
    </location>
</feature>
<organism evidence="9 10">
    <name type="scientific">Roseivivax isoporae LMG 25204</name>
    <dbReference type="NCBI Taxonomy" id="1449351"/>
    <lineage>
        <taxon>Bacteria</taxon>
        <taxon>Pseudomonadati</taxon>
        <taxon>Pseudomonadota</taxon>
        <taxon>Alphaproteobacteria</taxon>
        <taxon>Rhodobacterales</taxon>
        <taxon>Roseobacteraceae</taxon>
        <taxon>Roseivivax</taxon>
    </lineage>
</organism>
<evidence type="ECO:0000256" key="4">
    <source>
        <dbReference type="ARBA" id="ARBA00022692"/>
    </source>
</evidence>
<dbReference type="GO" id="GO:0005886">
    <property type="term" value="C:plasma membrane"/>
    <property type="evidence" value="ECO:0007669"/>
    <property type="project" value="UniProtKB-SubCell"/>
</dbReference>
<protein>
    <submittedName>
        <fullName evidence="9">Glutathione ABC transporter permease</fullName>
    </submittedName>
</protein>
<dbReference type="PROSITE" id="PS50928">
    <property type="entry name" value="ABC_TM1"/>
    <property type="match status" value="1"/>
</dbReference>
<dbReference type="eggNOG" id="COG0601">
    <property type="taxonomic scope" value="Bacteria"/>
</dbReference>
<dbReference type="CDD" id="cd06261">
    <property type="entry name" value="TM_PBP2"/>
    <property type="match status" value="1"/>
</dbReference>
<dbReference type="EMBL" id="JAME01000026">
    <property type="protein sequence ID" value="ETX27860.1"/>
    <property type="molecule type" value="Genomic_DNA"/>
</dbReference>
<evidence type="ECO:0000256" key="5">
    <source>
        <dbReference type="ARBA" id="ARBA00022989"/>
    </source>
</evidence>